<proteinExistence type="predicted"/>
<dbReference type="EMBL" id="CP011412">
    <property type="protein sequence ID" value="AKH20104.1"/>
    <property type="molecule type" value="Genomic_DNA"/>
</dbReference>
<organism evidence="2 3">
    <name type="scientific">Sedimenticola thiotaurini</name>
    <dbReference type="NCBI Taxonomy" id="1543721"/>
    <lineage>
        <taxon>Bacteria</taxon>
        <taxon>Pseudomonadati</taxon>
        <taxon>Pseudomonadota</taxon>
        <taxon>Gammaproteobacteria</taxon>
        <taxon>Chromatiales</taxon>
        <taxon>Sedimenticolaceae</taxon>
        <taxon>Sedimenticola</taxon>
    </lineage>
</organism>
<dbReference type="OrthoDB" id="9794786at2"/>
<evidence type="ECO:0000313" key="2">
    <source>
        <dbReference type="EMBL" id="AKH20104.1"/>
    </source>
</evidence>
<dbReference type="Proteomes" id="UP000034410">
    <property type="component" value="Chromosome"/>
</dbReference>
<reference evidence="2 3" key="1">
    <citation type="journal article" date="2015" name="Genome Announc.">
        <title>Complete Genome Sequence of Sedimenticola thiotaurini Strain SIP-G1, a Polyphosphate- and Polyhydroxyalkanoate-Accumulating Sulfur-Oxidizing Gammaproteobacterium Isolated from Salt Marsh Sediments.</title>
        <authorList>
            <person name="Flood B.E."/>
            <person name="Jones D.S."/>
            <person name="Bailey J.V."/>
        </authorList>
    </citation>
    <scope>NUCLEOTIDE SEQUENCE [LARGE SCALE GENOMIC DNA]</scope>
    <source>
        <strain evidence="2 3">SIP-G1</strain>
    </source>
</reference>
<sequence length="135" mass="14844">MAKLTQIEGIGEKYGEKLQAVGVTTQEKLLEAGGTKKGRKELAEKSGISEKLILGWINRADLARVKGIGEEYADLLELAGVDTVPELAQRNAANLHTRIREVAEERGNVVRRVPSPAEVEKWVAQAKELPRAINY</sequence>
<dbReference type="Pfam" id="PF14229">
    <property type="entry name" value="DUF4332"/>
    <property type="match status" value="1"/>
</dbReference>
<dbReference type="RefSeq" id="WP_046859040.1">
    <property type="nucleotide sequence ID" value="NZ_CP011412.1"/>
</dbReference>
<dbReference type="KEGG" id="seds:AAY24_06755"/>
<dbReference type="PATRIC" id="fig|1543721.4.peg.1402"/>
<protein>
    <submittedName>
        <fullName evidence="2">Ferredoxin</fullName>
    </submittedName>
</protein>
<accession>A0A0F7JXT6</accession>
<name>A0A0F7JXT6_9GAMM</name>
<evidence type="ECO:0000313" key="3">
    <source>
        <dbReference type="Proteomes" id="UP000034410"/>
    </source>
</evidence>
<dbReference type="Gene3D" id="1.10.150.20">
    <property type="entry name" value="5' to 3' exonuclease, C-terminal subdomain"/>
    <property type="match status" value="2"/>
</dbReference>
<dbReference type="InterPro" id="IPR025567">
    <property type="entry name" value="DUF4332"/>
</dbReference>
<keyword evidence="3" id="KW-1185">Reference proteome</keyword>
<feature type="domain" description="DUF4332" evidence="1">
    <location>
        <begin position="8"/>
        <end position="129"/>
    </location>
</feature>
<dbReference type="AlphaFoldDB" id="A0A0F7JXT6"/>
<evidence type="ECO:0000259" key="1">
    <source>
        <dbReference type="Pfam" id="PF14229"/>
    </source>
</evidence>
<gene>
    <name evidence="2" type="ORF">AAY24_06755</name>
</gene>